<evidence type="ECO:0000256" key="1">
    <source>
        <dbReference type="SAM" id="MobiDB-lite"/>
    </source>
</evidence>
<dbReference type="AlphaFoldDB" id="A0A433QAZ1"/>
<organism evidence="2 3">
    <name type="scientific">Jimgerdemannia flammicorona</name>
    <dbReference type="NCBI Taxonomy" id="994334"/>
    <lineage>
        <taxon>Eukaryota</taxon>
        <taxon>Fungi</taxon>
        <taxon>Fungi incertae sedis</taxon>
        <taxon>Mucoromycota</taxon>
        <taxon>Mucoromycotina</taxon>
        <taxon>Endogonomycetes</taxon>
        <taxon>Endogonales</taxon>
        <taxon>Endogonaceae</taxon>
        <taxon>Jimgerdemannia</taxon>
    </lineage>
</organism>
<sequence>VSIVKLGLIETVLGIRTIFLEGLRGLREKAALIEMEEYQGNVHGMQKMRNDQKKQSCDPPSPPLCSLRCYTSSKSDRRSYEVEPY</sequence>
<accession>A0A433QAZ1</accession>
<name>A0A433QAZ1_9FUNG</name>
<gene>
    <name evidence="2" type="ORF">BC938DRAFT_483897</name>
</gene>
<evidence type="ECO:0000313" key="2">
    <source>
        <dbReference type="EMBL" id="RUS26953.1"/>
    </source>
</evidence>
<dbReference type="EMBL" id="RBNJ01009325">
    <property type="protein sequence ID" value="RUS26953.1"/>
    <property type="molecule type" value="Genomic_DNA"/>
</dbReference>
<dbReference type="Proteomes" id="UP000274822">
    <property type="component" value="Unassembled WGS sequence"/>
</dbReference>
<keyword evidence="3" id="KW-1185">Reference proteome</keyword>
<evidence type="ECO:0000313" key="3">
    <source>
        <dbReference type="Proteomes" id="UP000274822"/>
    </source>
</evidence>
<reference evidence="2 3" key="1">
    <citation type="journal article" date="2018" name="New Phytol.">
        <title>Phylogenomics of Endogonaceae and evolution of mycorrhizas within Mucoromycota.</title>
        <authorList>
            <person name="Chang Y."/>
            <person name="Desiro A."/>
            <person name="Na H."/>
            <person name="Sandor L."/>
            <person name="Lipzen A."/>
            <person name="Clum A."/>
            <person name="Barry K."/>
            <person name="Grigoriev I.V."/>
            <person name="Martin F.M."/>
            <person name="Stajich J.E."/>
            <person name="Smith M.E."/>
            <person name="Bonito G."/>
            <person name="Spatafora J.W."/>
        </authorList>
    </citation>
    <scope>NUCLEOTIDE SEQUENCE [LARGE SCALE GENOMIC DNA]</scope>
    <source>
        <strain evidence="2 3">AD002</strain>
    </source>
</reference>
<comment type="caution">
    <text evidence="2">The sequence shown here is derived from an EMBL/GenBank/DDBJ whole genome shotgun (WGS) entry which is preliminary data.</text>
</comment>
<feature type="region of interest" description="Disordered" evidence="1">
    <location>
        <begin position="43"/>
        <end position="62"/>
    </location>
</feature>
<feature type="non-terminal residue" evidence="2">
    <location>
        <position position="1"/>
    </location>
</feature>
<protein>
    <submittedName>
        <fullName evidence="2">Uncharacterized protein</fullName>
    </submittedName>
</protein>
<proteinExistence type="predicted"/>